<accession>A0A0G4J2N0</accession>
<feature type="signal peptide" evidence="2">
    <location>
        <begin position="1"/>
        <end position="21"/>
    </location>
</feature>
<reference evidence="4 6" key="1">
    <citation type="submission" date="2015-02" db="EMBL/GenBank/DDBJ databases">
        <authorList>
            <person name="Chooi Y.-H."/>
        </authorList>
    </citation>
    <scope>NUCLEOTIDE SEQUENCE [LARGE SCALE GENOMIC DNA]</scope>
    <source>
        <strain evidence="4">E3</strain>
    </source>
</reference>
<dbReference type="InterPro" id="IPR032675">
    <property type="entry name" value="LRR_dom_sf"/>
</dbReference>
<dbReference type="Gene3D" id="3.40.50.1820">
    <property type="entry name" value="alpha/beta hydrolase"/>
    <property type="match status" value="1"/>
</dbReference>
<dbReference type="EMBL" id="CDSF01000117">
    <property type="protein sequence ID" value="CEP01767.1"/>
    <property type="molecule type" value="Genomic_DNA"/>
</dbReference>
<dbReference type="Pfam" id="PF01764">
    <property type="entry name" value="Lipase_3"/>
    <property type="match status" value="1"/>
</dbReference>
<gene>
    <name evidence="4" type="ORF">PBRA_008709</name>
    <name evidence="5" type="ORF">PLBR_LOCUS8704</name>
</gene>
<proteinExistence type="predicted"/>
<dbReference type="Proteomes" id="UP000290189">
    <property type="component" value="Unassembled WGS sequence"/>
</dbReference>
<keyword evidence="2" id="KW-0732">Signal</keyword>
<dbReference type="InterPro" id="IPR002921">
    <property type="entry name" value="Fungal_lipase-type"/>
</dbReference>
<dbReference type="AlphaFoldDB" id="A0A0G4J2N0"/>
<sequence length="933" mass="100785">MMLRVTAIAFLIRAIPLCCWSAPITGHPYSHEFGKVAFKYAYGAHSKHVDCIKSWSSFFAQSMPFEQSLTDVQVLTAGGHQAFIGVTRGEVQLSAAASTPQLVVVSFSGDGPAGDVLFDHQSVPFKTADPHWTNTHKGMTVHKGFLKLYELFARRTRLNSLLAERMRTRSDCTILFTGHGLGGALATLSAATFKAIKEHRQYDTMVYTFGAPKVGNSIFARFYGELVTTSWRVTRSHGLVPLLPPCQASRVAREIPHAAGGLRTVLAVVLNGKDGQFASAFRSAFDLWDQVNRKDDGGDDGYCEFEHTAGVVHYGHDQRIRARTAVHGFVPYVLCPEQDDFEEWVADDADGNGLLSTATSVFGKVLSFATGRPEEELGRSTAYRLDIVADKVKSAVLRSGKGSAPTTIDATGTCARAGLCTDLKRLSAEQRRALVDIAARVSLTSLADLASYTELVSGGDGYYPTEVHLQDGCLVSYAMIQDLNARSDKSMTITSDVIERAGRKDLANIYWVALSDFYGAEELTSLTIEVPEDARLVVPRSAIARLPKLRTLDIGGMVDWVGLVGDGMIGANKLILRRADCSTDVINRHFSGLATLELVDLQADSIDISSMPALQHLTIRNCPQVVYYRTKAVHGGAVTSLSISSSSSFRLAPIGNNRKLLPFPNLASLTLDGISRIDFDQFSTLTRLQSLTVANVKQPFNIAEKTFQSLGDLKSLDMHGSSLTTIHENAFTECKQLHIVDFSKCKQLEAIPAGVFRNTDPKMGTFVYTDDRKTSLKHLGVTWAKPKGDALPTLAKVVVGGLLVAGGVYQYARHRDDASRPHKVPANGGAPKAIKKSWALRGVALGAVVAALKTTDFLKTFKAKWAVAHMETAGATAGVDGGSIGAGGIAGLTIGIIAGAALLAFASVKLFIWHRYRSSDTLLTTSRGTGICF</sequence>
<dbReference type="PANTHER" id="PTHR45856:SF24">
    <property type="entry name" value="FUNGAL LIPASE-LIKE DOMAIN-CONTAINING PROTEIN"/>
    <property type="match status" value="1"/>
</dbReference>
<evidence type="ECO:0000259" key="3">
    <source>
        <dbReference type="Pfam" id="PF01764"/>
    </source>
</evidence>
<dbReference type="SUPFAM" id="SSF52058">
    <property type="entry name" value="L domain-like"/>
    <property type="match status" value="1"/>
</dbReference>
<feature type="domain" description="Fungal lipase-type" evidence="3">
    <location>
        <begin position="128"/>
        <end position="247"/>
    </location>
</feature>
<dbReference type="EMBL" id="OVEO01000017">
    <property type="protein sequence ID" value="SPR01489.1"/>
    <property type="molecule type" value="Genomic_DNA"/>
</dbReference>
<dbReference type="InterPro" id="IPR029058">
    <property type="entry name" value="AB_hydrolase_fold"/>
</dbReference>
<dbReference type="InterPro" id="IPR051218">
    <property type="entry name" value="Sec_MonoDiacylglyc_Lipase"/>
</dbReference>
<dbReference type="Gene3D" id="3.80.10.10">
    <property type="entry name" value="Ribonuclease Inhibitor"/>
    <property type="match status" value="1"/>
</dbReference>
<geneLocation type="mitochondrion" evidence="5"/>
<evidence type="ECO:0000256" key="1">
    <source>
        <dbReference type="SAM" id="Phobius"/>
    </source>
</evidence>
<keyword evidence="1" id="KW-0472">Membrane</keyword>
<protein>
    <recommendedName>
        <fullName evidence="3">Fungal lipase-type domain-containing protein</fullName>
    </recommendedName>
</protein>
<name>A0A0G4J2N0_PLABS</name>
<dbReference type="SUPFAM" id="SSF53474">
    <property type="entry name" value="alpha/beta-Hydrolases"/>
    <property type="match status" value="1"/>
</dbReference>
<dbReference type="OrthoDB" id="426718at2759"/>
<organism evidence="4 6">
    <name type="scientific">Plasmodiophora brassicae</name>
    <name type="common">Clubroot disease agent</name>
    <dbReference type="NCBI Taxonomy" id="37360"/>
    <lineage>
        <taxon>Eukaryota</taxon>
        <taxon>Sar</taxon>
        <taxon>Rhizaria</taxon>
        <taxon>Endomyxa</taxon>
        <taxon>Phytomyxea</taxon>
        <taxon>Plasmodiophorida</taxon>
        <taxon>Plasmodiophoridae</taxon>
        <taxon>Plasmodiophora</taxon>
    </lineage>
</organism>
<evidence type="ECO:0000313" key="4">
    <source>
        <dbReference type="EMBL" id="CEP01767.1"/>
    </source>
</evidence>
<dbReference type="STRING" id="37360.A0A0G4J2N0"/>
<keyword evidence="1" id="KW-0812">Transmembrane</keyword>
<dbReference type="InterPro" id="IPR026906">
    <property type="entry name" value="LRR_5"/>
</dbReference>
<evidence type="ECO:0000313" key="7">
    <source>
        <dbReference type="Proteomes" id="UP000290189"/>
    </source>
</evidence>
<feature type="transmembrane region" description="Helical" evidence="1">
    <location>
        <begin position="889"/>
        <end position="912"/>
    </location>
</feature>
<keyword evidence="1" id="KW-1133">Transmembrane helix</keyword>
<evidence type="ECO:0000313" key="5">
    <source>
        <dbReference type="EMBL" id="SPR01489.1"/>
    </source>
</evidence>
<feature type="chain" id="PRO_5033223403" description="Fungal lipase-type domain-containing protein" evidence="2">
    <location>
        <begin position="22"/>
        <end position="933"/>
    </location>
</feature>
<keyword evidence="6" id="KW-1185">Reference proteome</keyword>
<evidence type="ECO:0000313" key="6">
    <source>
        <dbReference type="Proteomes" id="UP000039324"/>
    </source>
</evidence>
<dbReference type="Pfam" id="PF13306">
    <property type="entry name" value="LRR_5"/>
    <property type="match status" value="1"/>
</dbReference>
<evidence type="ECO:0000256" key="2">
    <source>
        <dbReference type="SAM" id="SignalP"/>
    </source>
</evidence>
<reference evidence="5 7" key="2">
    <citation type="submission" date="2018-03" db="EMBL/GenBank/DDBJ databases">
        <authorList>
            <person name="Fogelqvist J."/>
        </authorList>
    </citation>
    <scope>NUCLEOTIDE SEQUENCE [LARGE SCALE GENOMIC DNA]</scope>
</reference>
<dbReference type="CDD" id="cd00519">
    <property type="entry name" value="Lipase_3"/>
    <property type="match status" value="1"/>
</dbReference>
<dbReference type="PANTHER" id="PTHR45856">
    <property type="entry name" value="ALPHA/BETA-HYDROLASES SUPERFAMILY PROTEIN"/>
    <property type="match status" value="1"/>
</dbReference>
<dbReference type="Proteomes" id="UP000039324">
    <property type="component" value="Unassembled WGS sequence"/>
</dbReference>
<keyword evidence="5" id="KW-0496">Mitochondrion</keyword>
<dbReference type="GO" id="GO:0006629">
    <property type="term" value="P:lipid metabolic process"/>
    <property type="evidence" value="ECO:0007669"/>
    <property type="project" value="InterPro"/>
</dbReference>